<evidence type="ECO:0000256" key="1">
    <source>
        <dbReference type="ARBA" id="ARBA00004123"/>
    </source>
</evidence>
<keyword evidence="2 6" id="KW-0805">Transcription regulation</keyword>
<reference evidence="8" key="1">
    <citation type="submission" date="2013-07" db="EMBL/GenBank/DDBJ databases">
        <title>The genome of an arbuscular mycorrhizal fungus provides insights into the evolution of the oldest plant symbiosis.</title>
        <authorList>
            <consortium name="DOE Joint Genome Institute"/>
            <person name="Tisserant E."/>
            <person name="Malbreil M."/>
            <person name="Kuo A."/>
            <person name="Kohler A."/>
            <person name="Symeonidi A."/>
            <person name="Balestrini R."/>
            <person name="Charron P."/>
            <person name="Duensing N."/>
            <person name="Frei-dit-Frey N."/>
            <person name="Gianinazzi-Pearson V."/>
            <person name="Gilbert B."/>
            <person name="Handa Y."/>
            <person name="Hijri M."/>
            <person name="Kaul R."/>
            <person name="Kawaguchi M."/>
            <person name="Krajinski F."/>
            <person name="Lammers P."/>
            <person name="Lapierre D."/>
            <person name="Masclaux F.G."/>
            <person name="Murat C."/>
            <person name="Morin E."/>
            <person name="Ndikumana S."/>
            <person name="Pagni M."/>
            <person name="Petitpierre D."/>
            <person name="Requena N."/>
            <person name="Rosikiewicz P."/>
            <person name="Riley R."/>
            <person name="Saito K."/>
            <person name="San Clemente H."/>
            <person name="Shapiro H."/>
            <person name="van Tuinen D."/>
            <person name="Becard G."/>
            <person name="Bonfante P."/>
            <person name="Paszkowski U."/>
            <person name="Shachar-Hill Y."/>
            <person name="Young J.P."/>
            <person name="Sanders I.R."/>
            <person name="Henrissat B."/>
            <person name="Rensing S.A."/>
            <person name="Grigoriev I.V."/>
            <person name="Corradi N."/>
            <person name="Roux C."/>
            <person name="Martin F."/>
        </authorList>
    </citation>
    <scope>NUCLEOTIDE SEQUENCE</scope>
    <source>
        <strain evidence="8">DAOM 197198</strain>
    </source>
</reference>
<dbReference type="EMBL" id="KI279527">
    <property type="protein sequence ID" value="ESA18110.1"/>
    <property type="molecule type" value="Genomic_DNA"/>
</dbReference>
<evidence type="ECO:0000256" key="3">
    <source>
        <dbReference type="ARBA" id="ARBA00023125"/>
    </source>
</evidence>
<dbReference type="PROSITE" id="PS51152">
    <property type="entry name" value="NFYA_HAP2_2"/>
    <property type="match status" value="1"/>
</dbReference>
<evidence type="ECO:0000313" key="8">
    <source>
        <dbReference type="EMBL" id="ESA18110.1"/>
    </source>
</evidence>
<evidence type="ECO:0000256" key="4">
    <source>
        <dbReference type="ARBA" id="ARBA00023163"/>
    </source>
</evidence>
<protein>
    <recommendedName>
        <fullName evidence="6">Transcriptional activator HAP2</fullName>
    </recommendedName>
</protein>
<dbReference type="HOGENOM" id="CLU_980547_0_0_1"/>
<evidence type="ECO:0000256" key="5">
    <source>
        <dbReference type="ARBA" id="ARBA00023242"/>
    </source>
</evidence>
<gene>
    <name evidence="8" type="ORF">GLOINDRAFT_93575</name>
</gene>
<feature type="region of interest" description="Disordered" evidence="7">
    <location>
        <begin position="183"/>
        <end position="213"/>
    </location>
</feature>
<evidence type="ECO:0000256" key="7">
    <source>
        <dbReference type="SAM" id="MobiDB-lite"/>
    </source>
</evidence>
<keyword evidence="5 6" id="KW-0539">Nucleus</keyword>
<dbReference type="GO" id="GO:0003700">
    <property type="term" value="F:DNA-binding transcription factor activity"/>
    <property type="evidence" value="ECO:0007669"/>
    <property type="project" value="UniProtKB-UniRule"/>
</dbReference>
<comment type="subunit">
    <text evidence="6">Heterotrimer.</text>
</comment>
<dbReference type="GO" id="GO:0005634">
    <property type="term" value="C:nucleus"/>
    <property type="evidence" value="ECO:0007669"/>
    <property type="project" value="UniProtKB-SubCell"/>
</dbReference>
<dbReference type="Pfam" id="PF02045">
    <property type="entry name" value="CBFB_NFYA"/>
    <property type="match status" value="1"/>
</dbReference>
<dbReference type="GO" id="GO:0003677">
    <property type="term" value="F:DNA binding"/>
    <property type="evidence" value="ECO:0007669"/>
    <property type="project" value="UniProtKB-KW"/>
</dbReference>
<dbReference type="AlphaFoldDB" id="U9UCL4"/>
<organism evidence="8">
    <name type="scientific">Rhizophagus irregularis (strain DAOM 181602 / DAOM 197198 / MUCL 43194)</name>
    <name type="common">Arbuscular mycorrhizal fungus</name>
    <name type="synonym">Glomus intraradices</name>
    <dbReference type="NCBI Taxonomy" id="747089"/>
    <lineage>
        <taxon>Eukaryota</taxon>
        <taxon>Fungi</taxon>
        <taxon>Fungi incertae sedis</taxon>
        <taxon>Mucoromycota</taxon>
        <taxon>Glomeromycotina</taxon>
        <taxon>Glomeromycetes</taxon>
        <taxon>Glomerales</taxon>
        <taxon>Glomeraceae</taxon>
        <taxon>Rhizophagus</taxon>
    </lineage>
</organism>
<accession>U9UCL4</accession>
<feature type="compositionally biased region" description="Basic residues" evidence="7">
    <location>
        <begin position="183"/>
        <end position="193"/>
    </location>
</feature>
<keyword evidence="4 6" id="KW-0804">Transcription</keyword>
<keyword evidence="3 6" id="KW-0238">DNA-binding</keyword>
<dbReference type="InterPro" id="IPR001289">
    <property type="entry name" value="NFYA"/>
</dbReference>
<dbReference type="SMART" id="SM00521">
    <property type="entry name" value="CBF"/>
    <property type="match status" value="1"/>
</dbReference>
<comment type="subcellular location">
    <subcellularLocation>
        <location evidence="1 6">Nucleus</location>
    </subcellularLocation>
</comment>
<evidence type="ECO:0000256" key="2">
    <source>
        <dbReference type="ARBA" id="ARBA00023015"/>
    </source>
</evidence>
<sequence length="329" mass="37003">MILGPENWDSKFSASSICQIVLKFSVHIVYRLGRIKKCHITNNTIMFDVPSYQNDDISISPIAPEIEHYQIASQSKSSEPNQLFGDIERAILKVTTLNIAENVENDQISTKPQQSLPLFSPTYTLNVTSNKPKKIISNIVYKNVNNNRELNDVNPKQRYRILKRRSDRNKSNLSKKLKHIINPARRNHARRRPRGSDGRFLKRRSSNSTLSSCIPSIGNNDSSKLTPGLCIKTEPSSYTSNASNMNENFLQSQSNAIELPQISNESNIIQLSIPVILYPALLDALSLLDTLSLLNLSQSQIESDMIQLSIPFILYSALLNALLTLSLSH</sequence>
<comment type="similarity">
    <text evidence="6">Belongs to the NFYA/HAP2 subunit family.</text>
</comment>
<dbReference type="VEuPathDB" id="FungiDB:RhiirFUN_011527"/>
<dbReference type="Gene3D" id="6.10.250.2430">
    <property type="match status" value="1"/>
</dbReference>
<name>U9UCL4_RHIID</name>
<evidence type="ECO:0000256" key="6">
    <source>
        <dbReference type="RuleBase" id="RU367155"/>
    </source>
</evidence>
<comment type="function">
    <text evidence="6">Component of the sequence-specific heterotrimeric transcription factor (NF-Y) which specifically recognizes a 5'-CCAAT-3' box motif found in the promoters of its target genes.</text>
</comment>
<proteinExistence type="inferred from homology"/>